<evidence type="ECO:0008006" key="3">
    <source>
        <dbReference type="Google" id="ProtNLM"/>
    </source>
</evidence>
<reference evidence="1 2" key="1">
    <citation type="submission" date="2023-10" db="EMBL/GenBank/DDBJ databases">
        <title>Glaciecola aquimarina strain GGW-M5 nov., isolated from a coastal seawater.</title>
        <authorList>
            <person name="Bayburt H."/>
            <person name="Kim J.M."/>
            <person name="Choi B.J."/>
            <person name="Jeon C.O."/>
        </authorList>
    </citation>
    <scope>NUCLEOTIDE SEQUENCE [LARGE SCALE GENOMIC DNA]</scope>
    <source>
        <strain evidence="1 2">KCTC 32108</strain>
    </source>
</reference>
<gene>
    <name evidence="1" type="ORF">RS130_06095</name>
</gene>
<dbReference type="Gene3D" id="3.30.470.20">
    <property type="entry name" value="ATP-grasp fold, B domain"/>
    <property type="match status" value="1"/>
</dbReference>
<dbReference type="PANTHER" id="PTHR39217">
    <property type="match status" value="1"/>
</dbReference>
<comment type="caution">
    <text evidence="1">The sequence shown here is derived from an EMBL/GenBank/DDBJ whole genome shotgun (WGS) entry which is preliminary data.</text>
</comment>
<dbReference type="Proteomes" id="UP001247805">
    <property type="component" value="Unassembled WGS sequence"/>
</dbReference>
<accession>A0ABU3SU72</accession>
<name>A0ABU3SU72_9ALTE</name>
<dbReference type="InterPro" id="IPR053191">
    <property type="entry name" value="DcsG_Biosynth_Enzyme"/>
</dbReference>
<dbReference type="SUPFAM" id="SSF56059">
    <property type="entry name" value="Glutathione synthetase ATP-binding domain-like"/>
    <property type="match status" value="1"/>
</dbReference>
<proteinExistence type="predicted"/>
<keyword evidence="2" id="KW-1185">Reference proteome</keyword>
<evidence type="ECO:0000313" key="1">
    <source>
        <dbReference type="EMBL" id="MDU0353556.1"/>
    </source>
</evidence>
<dbReference type="EMBL" id="JAWDIO010000002">
    <property type="protein sequence ID" value="MDU0353556.1"/>
    <property type="molecule type" value="Genomic_DNA"/>
</dbReference>
<evidence type="ECO:0000313" key="2">
    <source>
        <dbReference type="Proteomes" id="UP001247805"/>
    </source>
</evidence>
<sequence length="287" mass="33251">MRRCALLTTDHLEDYFVYDQMLIEPFKQKGWLAEEVSWRNEQVDWSQFDVVLIRSTWDYQQDVTKFLAKLAQISRTSAQLENSLKIVEWNISKGYLKELQSQGVNIVPTLWFDNFDYEQLSQSFAHFVTGELVIKPMVSAGADFTYRLSLANLAQLRQELSEVFATRAFMVQPFLNGIVNEGEYSLFYFSGEFSHAILKKPKTGDFRVQEEHGGLLQTVQPSDEMLVVARHCLAALPEDVFYGRIDLVRHSDEFVVIEIELIEPSLYFNMDPASPQRFVDAFIQRFG</sequence>
<organism evidence="1 2">
    <name type="scientific">Paraglaciecola aquimarina</name>
    <dbReference type="NCBI Taxonomy" id="1235557"/>
    <lineage>
        <taxon>Bacteria</taxon>
        <taxon>Pseudomonadati</taxon>
        <taxon>Pseudomonadota</taxon>
        <taxon>Gammaproteobacteria</taxon>
        <taxon>Alteromonadales</taxon>
        <taxon>Alteromonadaceae</taxon>
        <taxon>Paraglaciecola</taxon>
    </lineage>
</organism>
<dbReference type="PANTHER" id="PTHR39217:SF1">
    <property type="entry name" value="GLUTATHIONE SYNTHETASE"/>
    <property type="match status" value="1"/>
</dbReference>
<dbReference type="RefSeq" id="WP_316025218.1">
    <property type="nucleotide sequence ID" value="NZ_JAWDIO010000002.1"/>
</dbReference>
<protein>
    <recommendedName>
        <fullName evidence="3">Prokaryotic glutathione synthetase ATP-binding domain-containing protein</fullName>
    </recommendedName>
</protein>